<organism evidence="1 2">
    <name type="scientific">Propioniciclava sinopodophylli</name>
    <dbReference type="NCBI Taxonomy" id="1837344"/>
    <lineage>
        <taxon>Bacteria</taxon>
        <taxon>Bacillati</taxon>
        <taxon>Actinomycetota</taxon>
        <taxon>Actinomycetes</taxon>
        <taxon>Propionibacteriales</taxon>
        <taxon>Propionibacteriaceae</taxon>
        <taxon>Propioniciclava</taxon>
    </lineage>
</organism>
<dbReference type="Pfam" id="PF11305">
    <property type="entry name" value="DUF3107"/>
    <property type="match status" value="1"/>
</dbReference>
<protein>
    <submittedName>
        <fullName evidence="1">DUF3107 domain-containing protein</fullName>
    </submittedName>
</protein>
<proteinExistence type="predicted"/>
<name>A0A4Q9KF05_9ACTN</name>
<gene>
    <name evidence="1" type="ORF">ET989_08435</name>
</gene>
<dbReference type="AlphaFoldDB" id="A0A4Q9KF05"/>
<keyword evidence="2" id="KW-1185">Reference proteome</keyword>
<comment type="caution">
    <text evidence="1">The sequence shown here is derived from an EMBL/GenBank/DDBJ whole genome shotgun (WGS) entry which is preliminary data.</text>
</comment>
<evidence type="ECO:0000313" key="1">
    <source>
        <dbReference type="EMBL" id="TBT84678.1"/>
    </source>
</evidence>
<dbReference type="RefSeq" id="WP_131168100.1">
    <property type="nucleotide sequence ID" value="NZ_SDMQ01000007.1"/>
</dbReference>
<dbReference type="Proteomes" id="UP000292373">
    <property type="component" value="Unassembled WGS sequence"/>
</dbReference>
<accession>A0A4Q9KF05</accession>
<dbReference type="EMBL" id="SDMQ01000007">
    <property type="protein sequence ID" value="TBT84678.1"/>
    <property type="molecule type" value="Genomic_DNA"/>
</dbReference>
<sequence length="76" mass="7782">MEVKVGIRNVAREVAVETNATAAELEASLGDAIAGNGVFTLADDKGRKVLIPAAQVAYVDLGVENARPVGFGALNS</sequence>
<evidence type="ECO:0000313" key="2">
    <source>
        <dbReference type="Proteomes" id="UP000292373"/>
    </source>
</evidence>
<reference evidence="1 2" key="1">
    <citation type="submission" date="2019-01" db="EMBL/GenBank/DDBJ databases">
        <title>Lactibacter flavus gen. nov., sp. nov., a novel bacterium of the family Propionibacteriaceae isolated from raw milk and dairy products.</title>
        <authorList>
            <person name="Huptas C."/>
            <person name="Wenning M."/>
            <person name="Breitenwieser F."/>
            <person name="Doll E."/>
            <person name="Von Neubeck M."/>
            <person name="Busse H.-J."/>
            <person name="Scherer S."/>
        </authorList>
    </citation>
    <scope>NUCLEOTIDE SEQUENCE [LARGE SCALE GENOMIC DNA]</scope>
    <source>
        <strain evidence="1 2">KCTC 33808</strain>
    </source>
</reference>
<dbReference type="InterPro" id="IPR021456">
    <property type="entry name" value="DUF3107"/>
</dbReference>
<dbReference type="OrthoDB" id="3268468at2"/>